<dbReference type="Proteomes" id="UP000186583">
    <property type="component" value="Unassembled WGS sequence"/>
</dbReference>
<evidence type="ECO:0000313" key="2">
    <source>
        <dbReference type="Proteomes" id="UP000186583"/>
    </source>
</evidence>
<protein>
    <recommendedName>
        <fullName evidence="3">Monooxygenase</fullName>
    </recommendedName>
</protein>
<keyword evidence="2" id="KW-1185">Reference proteome</keyword>
<evidence type="ECO:0008006" key="3">
    <source>
        <dbReference type="Google" id="ProtNLM"/>
    </source>
</evidence>
<comment type="caution">
    <text evidence="1">The sequence shown here is derived from an EMBL/GenBank/DDBJ whole genome shotgun (WGS) entry which is preliminary data.</text>
</comment>
<proteinExistence type="predicted"/>
<evidence type="ECO:0000313" key="1">
    <source>
        <dbReference type="EMBL" id="OLN85830.1"/>
    </source>
</evidence>
<gene>
    <name evidence="1" type="ORF">CCHL11_09923</name>
</gene>
<dbReference type="STRING" id="708187.A0A1Q8RNB8"/>
<dbReference type="OrthoDB" id="3202396at2759"/>
<accession>A0A1Q8RNB8</accession>
<dbReference type="InterPro" id="IPR025444">
    <property type="entry name" value="Monooxy_af470"/>
</dbReference>
<name>A0A1Q8RNB8_9PEZI</name>
<reference evidence="1 2" key="1">
    <citation type="submission" date="2016-11" db="EMBL/GenBank/DDBJ databases">
        <title>Draft Genome Assembly of Colletotrichum chlorophyti a pathogen of herbaceous plants.</title>
        <authorList>
            <person name="Gan P."/>
            <person name="Narusaka M."/>
            <person name="Tsushima A."/>
            <person name="Narusaka Y."/>
            <person name="Takano Y."/>
            <person name="Shirasu K."/>
        </authorList>
    </citation>
    <scope>NUCLEOTIDE SEQUENCE [LARGE SCALE GENOMIC DNA]</scope>
    <source>
        <strain evidence="1 2">NTL11</strain>
    </source>
</reference>
<organism evidence="1 2">
    <name type="scientific">Colletotrichum chlorophyti</name>
    <dbReference type="NCBI Taxonomy" id="708187"/>
    <lineage>
        <taxon>Eukaryota</taxon>
        <taxon>Fungi</taxon>
        <taxon>Dikarya</taxon>
        <taxon>Ascomycota</taxon>
        <taxon>Pezizomycotina</taxon>
        <taxon>Sordariomycetes</taxon>
        <taxon>Hypocreomycetidae</taxon>
        <taxon>Glomerellales</taxon>
        <taxon>Glomerellaceae</taxon>
        <taxon>Colletotrichum</taxon>
    </lineage>
</organism>
<sequence length="293" mass="32572">MDATKQGDGLERFHGIFKPTPRALWMIPSNPIPALIKDGFKLTTLFTIGAVIQCGLFLILPTKYAIIPCSVLTLNSIISTILEIRSLKPGVTPPGAVPGRVTAQLPDAKTGIIPATPASKPLVVFHLGVRFNHPLGQLAPGGREIAEHSISMNKDLLGRASEYGLYHSSTWLSADDKRGNTLMTVYYFRDVDGLHRFAHDPIHRKGWDWYNRTKEQYPWIGIFHETFVTGPQQYETIYANMKPTLLGAASLECEDEQTKEKAWVNTLVSCDVGPLRSQMRRMGKTNEPLAAYV</sequence>
<dbReference type="Pfam" id="PF13826">
    <property type="entry name" value="Monooxy_af470-like"/>
    <property type="match status" value="1"/>
</dbReference>
<dbReference type="AlphaFoldDB" id="A0A1Q8RNB8"/>
<dbReference type="EMBL" id="MPGH01000141">
    <property type="protein sequence ID" value="OLN85830.1"/>
    <property type="molecule type" value="Genomic_DNA"/>
</dbReference>